<dbReference type="EMBL" id="NEDP02004093">
    <property type="protein sequence ID" value="OWF46766.1"/>
    <property type="molecule type" value="Genomic_DNA"/>
</dbReference>
<protein>
    <submittedName>
        <fullName evidence="4">Ankyrin repeat domain-containing protein 6</fullName>
    </submittedName>
</protein>
<proteinExistence type="predicted"/>
<keyword evidence="1" id="KW-0677">Repeat</keyword>
<feature type="region of interest" description="Disordered" evidence="3">
    <location>
        <begin position="296"/>
        <end position="324"/>
    </location>
</feature>
<dbReference type="GO" id="GO:0033309">
    <property type="term" value="C:SBF transcription complex"/>
    <property type="evidence" value="ECO:0007669"/>
    <property type="project" value="TreeGrafter"/>
</dbReference>
<feature type="compositionally biased region" description="Low complexity" evidence="3">
    <location>
        <begin position="301"/>
        <end position="312"/>
    </location>
</feature>
<feature type="region of interest" description="Disordered" evidence="3">
    <location>
        <begin position="336"/>
        <end position="355"/>
    </location>
</feature>
<dbReference type="InterPro" id="IPR002110">
    <property type="entry name" value="Ankyrin_rpt"/>
</dbReference>
<feature type="compositionally biased region" description="Low complexity" evidence="3">
    <location>
        <begin position="433"/>
        <end position="468"/>
    </location>
</feature>
<feature type="compositionally biased region" description="Polar residues" evidence="3">
    <location>
        <begin position="469"/>
        <end position="487"/>
    </location>
</feature>
<dbReference type="PANTHER" id="PTHR43828">
    <property type="entry name" value="ASPARAGINASE"/>
    <property type="match status" value="1"/>
</dbReference>
<dbReference type="Pfam" id="PF12796">
    <property type="entry name" value="Ank_2"/>
    <property type="match status" value="1"/>
</dbReference>
<reference evidence="4 5" key="1">
    <citation type="journal article" date="2017" name="Nat. Ecol. Evol.">
        <title>Scallop genome provides insights into evolution of bilaterian karyotype and development.</title>
        <authorList>
            <person name="Wang S."/>
            <person name="Zhang J."/>
            <person name="Jiao W."/>
            <person name="Li J."/>
            <person name="Xun X."/>
            <person name="Sun Y."/>
            <person name="Guo X."/>
            <person name="Huan P."/>
            <person name="Dong B."/>
            <person name="Zhang L."/>
            <person name="Hu X."/>
            <person name="Sun X."/>
            <person name="Wang J."/>
            <person name="Zhao C."/>
            <person name="Wang Y."/>
            <person name="Wang D."/>
            <person name="Huang X."/>
            <person name="Wang R."/>
            <person name="Lv J."/>
            <person name="Li Y."/>
            <person name="Zhang Z."/>
            <person name="Liu B."/>
            <person name="Lu W."/>
            <person name="Hui Y."/>
            <person name="Liang J."/>
            <person name="Zhou Z."/>
            <person name="Hou R."/>
            <person name="Li X."/>
            <person name="Liu Y."/>
            <person name="Li H."/>
            <person name="Ning X."/>
            <person name="Lin Y."/>
            <person name="Zhao L."/>
            <person name="Xing Q."/>
            <person name="Dou J."/>
            <person name="Li Y."/>
            <person name="Mao J."/>
            <person name="Guo H."/>
            <person name="Dou H."/>
            <person name="Li T."/>
            <person name="Mu C."/>
            <person name="Jiang W."/>
            <person name="Fu Q."/>
            <person name="Fu X."/>
            <person name="Miao Y."/>
            <person name="Liu J."/>
            <person name="Yu Q."/>
            <person name="Li R."/>
            <person name="Liao H."/>
            <person name="Li X."/>
            <person name="Kong Y."/>
            <person name="Jiang Z."/>
            <person name="Chourrout D."/>
            <person name="Li R."/>
            <person name="Bao Z."/>
        </authorList>
    </citation>
    <scope>NUCLEOTIDE SEQUENCE [LARGE SCALE GENOMIC DNA]</scope>
    <source>
        <strain evidence="4 5">PY_sf001</strain>
    </source>
</reference>
<dbReference type="InterPro" id="IPR036770">
    <property type="entry name" value="Ankyrin_rpt-contain_sf"/>
</dbReference>
<organism evidence="4 5">
    <name type="scientific">Mizuhopecten yessoensis</name>
    <name type="common">Japanese scallop</name>
    <name type="synonym">Patinopecten yessoensis</name>
    <dbReference type="NCBI Taxonomy" id="6573"/>
    <lineage>
        <taxon>Eukaryota</taxon>
        <taxon>Metazoa</taxon>
        <taxon>Spiralia</taxon>
        <taxon>Lophotrochozoa</taxon>
        <taxon>Mollusca</taxon>
        <taxon>Bivalvia</taxon>
        <taxon>Autobranchia</taxon>
        <taxon>Pteriomorphia</taxon>
        <taxon>Pectinida</taxon>
        <taxon>Pectinoidea</taxon>
        <taxon>Pectinidae</taxon>
        <taxon>Mizuhopecten</taxon>
    </lineage>
</organism>
<dbReference type="OrthoDB" id="2157354at2759"/>
<evidence type="ECO:0000256" key="1">
    <source>
        <dbReference type="ARBA" id="ARBA00022737"/>
    </source>
</evidence>
<comment type="caution">
    <text evidence="4">The sequence shown here is derived from an EMBL/GenBank/DDBJ whole genome shotgun (WGS) entry which is preliminary data.</text>
</comment>
<evidence type="ECO:0000256" key="2">
    <source>
        <dbReference type="SAM" id="Coils"/>
    </source>
</evidence>
<dbReference type="InterPro" id="IPR051642">
    <property type="entry name" value="SWI6-like"/>
</dbReference>
<gene>
    <name evidence="4" type="ORF">KP79_PYT18878</name>
</gene>
<keyword evidence="5" id="KW-1185">Reference proteome</keyword>
<evidence type="ECO:0000313" key="5">
    <source>
        <dbReference type="Proteomes" id="UP000242188"/>
    </source>
</evidence>
<evidence type="ECO:0000313" key="4">
    <source>
        <dbReference type="EMBL" id="OWF46766.1"/>
    </source>
</evidence>
<feature type="compositionally biased region" description="Low complexity" evidence="3">
    <location>
        <begin position="376"/>
        <end position="396"/>
    </location>
</feature>
<feature type="region of interest" description="Disordered" evidence="3">
    <location>
        <begin position="361"/>
        <end position="497"/>
    </location>
</feature>
<dbReference type="Gene3D" id="1.25.40.20">
    <property type="entry name" value="Ankyrin repeat-containing domain"/>
    <property type="match status" value="1"/>
</dbReference>
<dbReference type="GO" id="GO:0030907">
    <property type="term" value="C:MBF transcription complex"/>
    <property type="evidence" value="ECO:0007669"/>
    <property type="project" value="TreeGrafter"/>
</dbReference>
<feature type="coiled-coil region" evidence="2">
    <location>
        <begin position="632"/>
        <end position="694"/>
    </location>
</feature>
<dbReference type="PANTHER" id="PTHR43828:SF3">
    <property type="entry name" value="CHROMO DOMAIN-CONTAINING PROTEIN"/>
    <property type="match status" value="1"/>
</dbReference>
<sequence length="727" mass="79320">MLVRTRYRAFYRMRRTKMTITTKRCPIYCPKTCSKQHHPLLIALINTNTSEEGNTSFTALEATISRYITVGKWSICDDIDDPDPDYKYPLLHWAACLGKVAVVKWLVQRNKVCVFARHISTYDTALHTAIYSLQKTCQRAEAGQVFSKLVPILSGSLACRNSLGDTPLHLVCRSLLFEESRAEYFSDCISHILKFADTRGAGLCATIVNAQNNVGDTPVHIMAENDRTLNIVKMMVDLGKVDFNLTNSKNQNALQVAIALGQMKTAKYLHQLIESAPKKRNGSITYVSIIPKYPSAEHTSVNDSDNNDCSPDSTKKNRGQRKAKKIVSTSAIACKVTSTEDSAEESPENNSDLCLNSASTTSEIEEEAVDGTSLASNPTTDSPSSTSLSSTVEQSSIPTENPSNNLGKRLNSAMPAKSQTTKLTGKVLPNVCSSAPLASSSSSSSEASTSASTSASAVPPKEPAVAPVTNPSSDPVTATSSSYSLLSDKNCGPSPAKRKKMRVLVVKKGPFPTSQMIFTDQVQFTPKVPKVTSSRSLLRSERIPNKPIQEDVEDTAECEQLSNIKVEMDIAQDDEMCPDSNTSSSPDVMITRITSLPGHQSGTANRNSKAGPGKALIDYLSMYGDSHRSAILANLNNDRDDYQKQKGQLHTQIKGIEKEIQDGESEMEEKNNRLKDILLEVEQLQTRVFNLAKQSIGQKETLSTLKSSVGEVNTKLGCCEKAIMDMS</sequence>
<keyword evidence="2" id="KW-0175">Coiled coil</keyword>
<dbReference type="SUPFAM" id="SSF48403">
    <property type="entry name" value="Ankyrin repeat"/>
    <property type="match status" value="1"/>
</dbReference>
<dbReference type="GO" id="GO:0045944">
    <property type="term" value="P:positive regulation of transcription by RNA polymerase II"/>
    <property type="evidence" value="ECO:0007669"/>
    <property type="project" value="UniProtKB-ARBA"/>
</dbReference>
<dbReference type="SMART" id="SM00248">
    <property type="entry name" value="ANK"/>
    <property type="match status" value="4"/>
</dbReference>
<dbReference type="Pfam" id="PF00023">
    <property type="entry name" value="Ank"/>
    <property type="match status" value="1"/>
</dbReference>
<feature type="compositionally biased region" description="Polar residues" evidence="3">
    <location>
        <begin position="397"/>
        <end position="406"/>
    </location>
</feature>
<evidence type="ECO:0000256" key="3">
    <source>
        <dbReference type="SAM" id="MobiDB-lite"/>
    </source>
</evidence>
<accession>A0A210QDE8</accession>
<dbReference type="Proteomes" id="UP000242188">
    <property type="component" value="Unassembled WGS sequence"/>
</dbReference>
<name>A0A210QDE8_MIZYE</name>
<dbReference type="AlphaFoldDB" id="A0A210QDE8"/>